<proteinExistence type="predicted"/>
<organism evidence="2 3">
    <name type="scientific">Treponema vincentii</name>
    <dbReference type="NCBI Taxonomy" id="69710"/>
    <lineage>
        <taxon>Bacteria</taxon>
        <taxon>Pseudomonadati</taxon>
        <taxon>Spirochaetota</taxon>
        <taxon>Spirochaetia</taxon>
        <taxon>Spirochaetales</taxon>
        <taxon>Treponemataceae</taxon>
        <taxon>Treponema</taxon>
    </lineage>
</organism>
<reference evidence="2 3" key="1">
    <citation type="submission" date="2020-01" db="EMBL/GenBank/DDBJ databases">
        <title>Complete genome sequence of a human oral phylogroup 1 Treponema sp. strain ATCC 700766, originally isolated from periodontitis dental plaque.</title>
        <authorList>
            <person name="Chan Y."/>
            <person name="Huo Y.-B."/>
            <person name="Yu X.-L."/>
            <person name="Zeng H."/>
            <person name="Leung W.-K."/>
            <person name="Watt R.M."/>
        </authorList>
    </citation>
    <scope>NUCLEOTIDE SEQUENCE [LARGE SCALE GENOMIC DNA]</scope>
    <source>
        <strain evidence="2 3">OMZ 804</strain>
    </source>
</reference>
<dbReference type="Gene3D" id="3.30.160.250">
    <property type="match status" value="1"/>
</dbReference>
<dbReference type="InterPro" id="IPR035069">
    <property type="entry name" value="TTHA1013/TTHA0281-like"/>
</dbReference>
<accession>A0A6P1Y3H6</accession>
<sequence>MYIYPAFFYKDNDGYSVVFKDLELATGGSTLQEALLMAEEALTGRVYLMLQDGETLPAATEIGNITKPQDADFVTLIKTDKKYLIQDKSVRKNVTLPAWLAEAAENANLNFSQELQNALKQRLQIAL</sequence>
<dbReference type="EMBL" id="CP048020">
    <property type="protein sequence ID" value="QHX44241.1"/>
    <property type="molecule type" value="Genomic_DNA"/>
</dbReference>
<gene>
    <name evidence="2" type="ORF">GWP43_13155</name>
</gene>
<dbReference type="Pfam" id="PF15919">
    <property type="entry name" value="HicB_lk_antitox"/>
    <property type="match status" value="1"/>
</dbReference>
<dbReference type="KEGG" id="trz:GWP43_13155"/>
<protein>
    <submittedName>
        <fullName evidence="2">HicB family protein</fullName>
    </submittedName>
</protein>
<dbReference type="AlphaFoldDB" id="A0A6P1Y3H6"/>
<dbReference type="RefSeq" id="WP_162664518.1">
    <property type="nucleotide sequence ID" value="NZ_CP048020.1"/>
</dbReference>
<dbReference type="Proteomes" id="UP000464374">
    <property type="component" value="Chromosome"/>
</dbReference>
<evidence type="ECO:0000259" key="1">
    <source>
        <dbReference type="Pfam" id="PF15919"/>
    </source>
</evidence>
<evidence type="ECO:0000313" key="3">
    <source>
        <dbReference type="Proteomes" id="UP000464374"/>
    </source>
</evidence>
<dbReference type="SUPFAM" id="SSF143100">
    <property type="entry name" value="TTHA1013/TTHA0281-like"/>
    <property type="match status" value="1"/>
</dbReference>
<evidence type="ECO:0000313" key="2">
    <source>
        <dbReference type="EMBL" id="QHX44241.1"/>
    </source>
</evidence>
<dbReference type="InterPro" id="IPR031807">
    <property type="entry name" value="HicB-like"/>
</dbReference>
<feature type="domain" description="HicB-like antitoxin of toxin-antitoxin system" evidence="1">
    <location>
        <begin position="4"/>
        <end position="103"/>
    </location>
</feature>
<name>A0A6P1Y3H6_9SPIR</name>